<dbReference type="GO" id="GO:0051536">
    <property type="term" value="F:iron-sulfur cluster binding"/>
    <property type="evidence" value="ECO:0007669"/>
    <property type="project" value="UniProtKB-KW"/>
</dbReference>
<feature type="compositionally biased region" description="Basic and acidic residues" evidence="5">
    <location>
        <begin position="324"/>
        <end position="341"/>
    </location>
</feature>
<evidence type="ECO:0000256" key="3">
    <source>
        <dbReference type="ARBA" id="ARBA00023004"/>
    </source>
</evidence>
<dbReference type="InterPro" id="IPR050377">
    <property type="entry name" value="Radical_SAM_PqqE_MftC-like"/>
</dbReference>
<dbReference type="OrthoDB" id="9782387at2"/>
<evidence type="ECO:0000313" key="7">
    <source>
        <dbReference type="EMBL" id="ASO18738.1"/>
    </source>
</evidence>
<evidence type="ECO:0000256" key="1">
    <source>
        <dbReference type="ARBA" id="ARBA00022691"/>
    </source>
</evidence>
<keyword evidence="3" id="KW-0408">Iron</keyword>
<dbReference type="PANTHER" id="PTHR11228">
    <property type="entry name" value="RADICAL SAM DOMAIN PROTEIN"/>
    <property type="match status" value="1"/>
</dbReference>
<accession>A0A221VZ26</accession>
<dbReference type="AlphaFoldDB" id="A0A221VZ26"/>
<proteinExistence type="predicted"/>
<dbReference type="PANTHER" id="PTHR11228:SF34">
    <property type="entry name" value="TUNGSTEN-CONTAINING ALDEHYDE FERREDOXIN OXIDOREDUCTASE COFACTOR MODIFYING PROTEIN"/>
    <property type="match status" value="1"/>
</dbReference>
<dbReference type="GO" id="GO:0003824">
    <property type="term" value="F:catalytic activity"/>
    <property type="evidence" value="ECO:0007669"/>
    <property type="project" value="InterPro"/>
</dbReference>
<dbReference type="Proteomes" id="UP000204221">
    <property type="component" value="Chromosome"/>
</dbReference>
<dbReference type="CDD" id="cd01335">
    <property type="entry name" value="Radical_SAM"/>
    <property type="match status" value="1"/>
</dbReference>
<dbReference type="KEGG" id="ahg:AHOG_05425"/>
<dbReference type="InterPro" id="IPR058240">
    <property type="entry name" value="rSAM_sf"/>
</dbReference>
<evidence type="ECO:0000256" key="2">
    <source>
        <dbReference type="ARBA" id="ARBA00022723"/>
    </source>
</evidence>
<dbReference type="SUPFAM" id="SSF102114">
    <property type="entry name" value="Radical SAM enzymes"/>
    <property type="match status" value="1"/>
</dbReference>
<sequence length="348" mass="38234">MPDVQDGPSAIWDRFAANERLAINFTLTCNLACAHCIVESSPQRTERLTLDEVRSALDAGRRNGKRHVTFSGGEIFLYPQQMCEVISYASGLGYVVDAESNAFWARSDVLARQKLAPFVAAGLAGLSLSADAYHVEYFSVERTINAARAGREAGLLTEINFCPSNSPAVDEEIKAALRAAGEPFLTNELLDRGRGKDLLRITVGRRVDELPDCDSLTTTVHATGDVYACCELDISTDAMKRTPVFLGSIRTRDRTAAEQDERERLVTAFYDPNSPIYFRKMVAEHPLFRGLTEDRYQNICDFCLSALRDPARVAALSAILRAEGKSVETESTAEDAHDGVSREPISTG</sequence>
<feature type="region of interest" description="Disordered" evidence="5">
    <location>
        <begin position="324"/>
        <end position="348"/>
    </location>
</feature>
<dbReference type="RefSeq" id="WP_093940374.1">
    <property type="nucleotide sequence ID" value="NZ_CP022521.1"/>
</dbReference>
<protein>
    <submittedName>
        <fullName evidence="7">Antilisterial bacteriocin subtilosin biosynthesis protein AlbA</fullName>
    </submittedName>
</protein>
<evidence type="ECO:0000313" key="8">
    <source>
        <dbReference type="Proteomes" id="UP000204221"/>
    </source>
</evidence>
<dbReference type="Gene3D" id="3.20.20.70">
    <property type="entry name" value="Aldolase class I"/>
    <property type="match status" value="1"/>
</dbReference>
<gene>
    <name evidence="7" type="primary">albA2</name>
    <name evidence="7" type="ORF">AHOG_05425</name>
</gene>
<dbReference type="EMBL" id="CP022521">
    <property type="protein sequence ID" value="ASO18738.1"/>
    <property type="molecule type" value="Genomic_DNA"/>
</dbReference>
<keyword evidence="1" id="KW-0949">S-adenosyl-L-methionine</keyword>
<evidence type="ECO:0000256" key="5">
    <source>
        <dbReference type="SAM" id="MobiDB-lite"/>
    </source>
</evidence>
<dbReference type="InterPro" id="IPR007197">
    <property type="entry name" value="rSAM"/>
</dbReference>
<dbReference type="SFLD" id="SFLDG01067">
    <property type="entry name" value="SPASM/twitch_domain_containing"/>
    <property type="match status" value="1"/>
</dbReference>
<dbReference type="SFLD" id="SFLDS00029">
    <property type="entry name" value="Radical_SAM"/>
    <property type="match status" value="1"/>
</dbReference>
<dbReference type="GO" id="GO:0046872">
    <property type="term" value="F:metal ion binding"/>
    <property type="evidence" value="ECO:0007669"/>
    <property type="project" value="UniProtKB-KW"/>
</dbReference>
<dbReference type="InterPro" id="IPR013785">
    <property type="entry name" value="Aldolase_TIM"/>
</dbReference>
<keyword evidence="4" id="KW-0411">Iron-sulfur</keyword>
<evidence type="ECO:0000259" key="6">
    <source>
        <dbReference type="Pfam" id="PF04055"/>
    </source>
</evidence>
<name>A0A221VZ26_9PSEU</name>
<organism evidence="7 8">
    <name type="scientific">Actinoalloteichus hoggarensis</name>
    <dbReference type="NCBI Taxonomy" id="1470176"/>
    <lineage>
        <taxon>Bacteria</taxon>
        <taxon>Bacillati</taxon>
        <taxon>Actinomycetota</taxon>
        <taxon>Actinomycetes</taxon>
        <taxon>Pseudonocardiales</taxon>
        <taxon>Pseudonocardiaceae</taxon>
        <taxon>Actinoalloteichus</taxon>
    </lineage>
</organism>
<dbReference type="Pfam" id="PF04055">
    <property type="entry name" value="Radical_SAM"/>
    <property type="match status" value="1"/>
</dbReference>
<evidence type="ECO:0000256" key="4">
    <source>
        <dbReference type="ARBA" id="ARBA00023014"/>
    </source>
</evidence>
<keyword evidence="8" id="KW-1185">Reference proteome</keyword>
<feature type="domain" description="Radical SAM core" evidence="6">
    <location>
        <begin position="23"/>
        <end position="145"/>
    </location>
</feature>
<keyword evidence="2" id="KW-0479">Metal-binding</keyword>
<reference evidence="7 8" key="1">
    <citation type="submission" date="2017-07" db="EMBL/GenBank/DDBJ databases">
        <title>Complete genome sequence of Actinoalloteichus hoggarensis DSM 45943, type strain of Actinoalloteichus hoggarensis.</title>
        <authorList>
            <person name="Ruckert C."/>
            <person name="Nouioui I."/>
            <person name="Willmese J."/>
            <person name="van Wezel G."/>
            <person name="Klenk H.-P."/>
            <person name="Kalinowski J."/>
            <person name="Zotchev S.B."/>
        </authorList>
    </citation>
    <scope>NUCLEOTIDE SEQUENCE [LARGE SCALE GENOMIC DNA]</scope>
    <source>
        <strain evidence="7 8">DSM 45943</strain>
    </source>
</reference>